<sequence>MPASQSQTPITIVITLEALSTAPLGCYGGSIGETPTIDDLAARGVVFDRWTSPVDKPAGLIRRWLGECKELLETEAAESIWVTDDPLLNETDYDPIFGECWMLQSRVGGPIVAGLDRTRLAHSFFELMDRIGPDTTLAWLHSAALRECWDWVEVPLPDPDENDDTPHEEFVDDEPETPVEPLQLPDNADVPHLHLDGEQHPDLLFSWMQRYSNQVFVLDTMMDALMQFLGERPFTLIIAGTSGFSFGDNQWIGHRAGPLRSGDLRLPLIVSSDAPLRVPSLTSADQFPNVLRAAIERQPCMTPATWVHRDEEFKPLIETESDRARRVVTTSSWFLVNETEDVTDAKLFLKPDDVNDINDVARLKPDVVDRLTTGSTI</sequence>
<organism evidence="2 3">
    <name type="scientific">Roseiconus lacunae</name>
    <dbReference type="NCBI Taxonomy" id="2605694"/>
    <lineage>
        <taxon>Bacteria</taxon>
        <taxon>Pseudomonadati</taxon>
        <taxon>Planctomycetota</taxon>
        <taxon>Planctomycetia</taxon>
        <taxon>Pirellulales</taxon>
        <taxon>Pirellulaceae</taxon>
        <taxon>Roseiconus</taxon>
    </lineage>
</organism>
<dbReference type="EMBL" id="JASZZN010000014">
    <property type="protein sequence ID" value="MDM4017444.1"/>
    <property type="molecule type" value="Genomic_DNA"/>
</dbReference>
<evidence type="ECO:0000313" key="3">
    <source>
        <dbReference type="Proteomes" id="UP001239462"/>
    </source>
</evidence>
<dbReference type="SUPFAM" id="SSF53649">
    <property type="entry name" value="Alkaline phosphatase-like"/>
    <property type="match status" value="1"/>
</dbReference>
<feature type="region of interest" description="Disordered" evidence="1">
    <location>
        <begin position="156"/>
        <end position="193"/>
    </location>
</feature>
<dbReference type="InterPro" id="IPR017850">
    <property type="entry name" value="Alkaline_phosphatase_core_sf"/>
</dbReference>
<keyword evidence="3" id="KW-1185">Reference proteome</keyword>
<proteinExistence type="predicted"/>
<dbReference type="Proteomes" id="UP001239462">
    <property type="component" value="Unassembled WGS sequence"/>
</dbReference>
<reference evidence="2 3" key="1">
    <citation type="submission" date="2023-06" db="EMBL/GenBank/DDBJ databases">
        <title>Roseiconus lacunae JC819 isolated from Gulf of Mannar region, Tamil Nadu.</title>
        <authorList>
            <person name="Pk S."/>
            <person name="Ch S."/>
            <person name="Ch V.R."/>
        </authorList>
    </citation>
    <scope>NUCLEOTIDE SEQUENCE [LARGE SCALE GENOMIC DNA]</scope>
    <source>
        <strain evidence="2 3">JC819</strain>
    </source>
</reference>
<evidence type="ECO:0000256" key="1">
    <source>
        <dbReference type="SAM" id="MobiDB-lite"/>
    </source>
</evidence>
<accession>A0ABT7PLQ8</accession>
<gene>
    <name evidence="2" type="ORF">QTN89_18490</name>
</gene>
<comment type="caution">
    <text evidence="2">The sequence shown here is derived from an EMBL/GenBank/DDBJ whole genome shotgun (WGS) entry which is preliminary data.</text>
</comment>
<evidence type="ECO:0000313" key="2">
    <source>
        <dbReference type="EMBL" id="MDM4017444.1"/>
    </source>
</evidence>
<dbReference type="Gene3D" id="3.40.720.10">
    <property type="entry name" value="Alkaline Phosphatase, subunit A"/>
    <property type="match status" value="1"/>
</dbReference>
<evidence type="ECO:0008006" key="4">
    <source>
        <dbReference type="Google" id="ProtNLM"/>
    </source>
</evidence>
<protein>
    <recommendedName>
        <fullName evidence="4">Sulfatase N-terminal domain-containing protein</fullName>
    </recommendedName>
</protein>
<dbReference type="RefSeq" id="WP_289164910.1">
    <property type="nucleotide sequence ID" value="NZ_JASZZN010000014.1"/>
</dbReference>
<name>A0ABT7PLQ8_9BACT</name>